<keyword evidence="2" id="KW-0812">Transmembrane</keyword>
<accession>A0AAN6M345</accession>
<dbReference type="AlphaFoldDB" id="A0AAN6M345"/>
<evidence type="ECO:0000256" key="2">
    <source>
        <dbReference type="SAM" id="Phobius"/>
    </source>
</evidence>
<dbReference type="EMBL" id="WVTA01000003">
    <property type="protein sequence ID" value="KAK3214938.1"/>
    <property type="molecule type" value="Genomic_DNA"/>
</dbReference>
<feature type="transmembrane region" description="Helical" evidence="2">
    <location>
        <begin position="228"/>
        <end position="247"/>
    </location>
</feature>
<feature type="coiled-coil region" evidence="1">
    <location>
        <begin position="257"/>
        <end position="286"/>
    </location>
</feature>
<organism evidence="3 4">
    <name type="scientific">Pseudopithomyces chartarum</name>
    <dbReference type="NCBI Taxonomy" id="1892770"/>
    <lineage>
        <taxon>Eukaryota</taxon>
        <taxon>Fungi</taxon>
        <taxon>Dikarya</taxon>
        <taxon>Ascomycota</taxon>
        <taxon>Pezizomycotina</taxon>
        <taxon>Dothideomycetes</taxon>
        <taxon>Pleosporomycetidae</taxon>
        <taxon>Pleosporales</taxon>
        <taxon>Massarineae</taxon>
        <taxon>Didymosphaeriaceae</taxon>
        <taxon>Pseudopithomyces</taxon>
    </lineage>
</organism>
<evidence type="ECO:0000313" key="3">
    <source>
        <dbReference type="EMBL" id="KAK3214938.1"/>
    </source>
</evidence>
<feature type="transmembrane region" description="Helical" evidence="2">
    <location>
        <begin position="296"/>
        <end position="314"/>
    </location>
</feature>
<proteinExistence type="predicted"/>
<keyword evidence="2" id="KW-0472">Membrane</keyword>
<sequence length="316" mass="36165">MAMNEKKIAYNNKSNIDAEKAEGNSSDSPVLISYTFWDRFIERLLHPASALSLCLLSFGSLFLGLHILWIAAWYADYSTLVPLAFIYNKATPLPDETNYNFNVKGLSIIMGTGGAGIIAGLSAVAFAYLAYIVPREKLLGYPLPLASFMKHMCNFTTIQIVFGLMLMLYLTFFYEVEPARASGCYTYTNSKGKLVAKCSFESAACYTRDWPDDVERGNADQLCSEMRLLRHMAIAIVACAIALLLIYRHFETLQWRYTTPQQRLQLAEEEREEAERRKKVETEEDQKKKWYLRARTWTIISVICTVWNLTQLFHED</sequence>
<keyword evidence="4" id="KW-1185">Reference proteome</keyword>
<name>A0AAN6M345_9PLEO</name>
<gene>
    <name evidence="3" type="ORF">GRF29_19g1743492</name>
</gene>
<feature type="transmembrane region" description="Helical" evidence="2">
    <location>
        <begin position="108"/>
        <end position="131"/>
    </location>
</feature>
<keyword evidence="1" id="KW-0175">Coiled coil</keyword>
<protein>
    <submittedName>
        <fullName evidence="3">Uncharacterized protein</fullName>
    </submittedName>
</protein>
<keyword evidence="2" id="KW-1133">Transmembrane helix</keyword>
<dbReference type="Proteomes" id="UP001280581">
    <property type="component" value="Unassembled WGS sequence"/>
</dbReference>
<feature type="transmembrane region" description="Helical" evidence="2">
    <location>
        <begin position="152"/>
        <end position="172"/>
    </location>
</feature>
<evidence type="ECO:0000256" key="1">
    <source>
        <dbReference type="SAM" id="Coils"/>
    </source>
</evidence>
<evidence type="ECO:0000313" key="4">
    <source>
        <dbReference type="Proteomes" id="UP001280581"/>
    </source>
</evidence>
<reference evidence="3 4" key="1">
    <citation type="submission" date="2021-02" db="EMBL/GenBank/DDBJ databases">
        <title>Genome assembly of Pseudopithomyces chartarum.</title>
        <authorList>
            <person name="Jauregui R."/>
            <person name="Singh J."/>
            <person name="Voisey C."/>
        </authorList>
    </citation>
    <scope>NUCLEOTIDE SEQUENCE [LARGE SCALE GENOMIC DNA]</scope>
    <source>
        <strain evidence="3 4">AGR01</strain>
    </source>
</reference>
<comment type="caution">
    <text evidence="3">The sequence shown here is derived from an EMBL/GenBank/DDBJ whole genome shotgun (WGS) entry which is preliminary data.</text>
</comment>
<feature type="transmembrane region" description="Helical" evidence="2">
    <location>
        <begin position="50"/>
        <end position="75"/>
    </location>
</feature>